<proteinExistence type="predicted"/>
<dbReference type="PROSITE" id="PS51212">
    <property type="entry name" value="WSC"/>
    <property type="match status" value="1"/>
</dbReference>
<evidence type="ECO:0000256" key="2">
    <source>
        <dbReference type="SAM" id="Phobius"/>
    </source>
</evidence>
<keyword evidence="2" id="KW-0472">Membrane</keyword>
<keyword evidence="3" id="KW-0732">Signal</keyword>
<name>A0AAE8SYF6_9PEZI</name>
<dbReference type="Proteomes" id="UP001187682">
    <property type="component" value="Unassembled WGS sequence"/>
</dbReference>
<dbReference type="InterPro" id="IPR002889">
    <property type="entry name" value="WSC_carb-bd"/>
</dbReference>
<keyword evidence="2" id="KW-1133">Transmembrane helix</keyword>
<evidence type="ECO:0000313" key="5">
    <source>
        <dbReference type="EMBL" id="SPO05836.1"/>
    </source>
</evidence>
<evidence type="ECO:0000256" key="3">
    <source>
        <dbReference type="SAM" id="SignalP"/>
    </source>
</evidence>
<feature type="region of interest" description="Disordered" evidence="1">
    <location>
        <begin position="118"/>
        <end position="166"/>
    </location>
</feature>
<dbReference type="SMART" id="SM00321">
    <property type="entry name" value="WSC"/>
    <property type="match status" value="1"/>
</dbReference>
<keyword evidence="6" id="KW-1185">Reference proteome</keyword>
<protein>
    <recommendedName>
        <fullName evidence="4">WSC domain-containing protein</fullName>
    </recommendedName>
</protein>
<reference evidence="5" key="1">
    <citation type="submission" date="2018-03" db="EMBL/GenBank/DDBJ databases">
        <authorList>
            <person name="Guldener U."/>
        </authorList>
    </citation>
    <scope>NUCLEOTIDE SEQUENCE</scope>
</reference>
<feature type="compositionally biased region" description="Polar residues" evidence="1">
    <location>
        <begin position="120"/>
        <end position="136"/>
    </location>
</feature>
<feature type="transmembrane region" description="Helical" evidence="2">
    <location>
        <begin position="172"/>
        <end position="195"/>
    </location>
</feature>
<sequence length="281" mass="29889">MSLRPTLTGFAGTLLLLTQLCPQLCVAQNVAADFCSTLNTASGDPTLSIYQTQGLCRQQCADKYAFAIVNYQSCWCSNVEPAKSAKVDDDECDTKCPAYSEWCGGKNERFGYLALGKLPESTQSPDPTSSTVSTITGPDGVERTVTITPSSAENDSENPDTGGKKGGLGGGAIGGIVGGILGVVVMALVAGFFIIKRRRSAEGATGSADPRNSNSTAFTEMKDGGGSRNSRLMPADPRMDPYSGNLYIQRKSRESINTLHDEQDYSRRILRATNPDPDVGY</sequence>
<feature type="region of interest" description="Disordered" evidence="1">
    <location>
        <begin position="200"/>
        <end position="242"/>
    </location>
</feature>
<feature type="domain" description="WSC" evidence="4">
    <location>
        <begin position="29"/>
        <end position="115"/>
    </location>
</feature>
<feature type="signal peptide" evidence="3">
    <location>
        <begin position="1"/>
        <end position="27"/>
    </location>
</feature>
<evidence type="ECO:0000259" key="4">
    <source>
        <dbReference type="PROSITE" id="PS51212"/>
    </source>
</evidence>
<evidence type="ECO:0000256" key="1">
    <source>
        <dbReference type="SAM" id="MobiDB-lite"/>
    </source>
</evidence>
<dbReference type="Pfam" id="PF01822">
    <property type="entry name" value="WSC"/>
    <property type="match status" value="1"/>
</dbReference>
<dbReference type="PANTHER" id="PTHR16861">
    <property type="entry name" value="GLYCOPROTEIN 38"/>
    <property type="match status" value="1"/>
</dbReference>
<comment type="caution">
    <text evidence="5">The sequence shown here is derived from an EMBL/GenBank/DDBJ whole genome shotgun (WGS) entry which is preliminary data.</text>
</comment>
<evidence type="ECO:0000313" key="6">
    <source>
        <dbReference type="Proteomes" id="UP001187682"/>
    </source>
</evidence>
<feature type="chain" id="PRO_5042285657" description="WSC domain-containing protein" evidence="3">
    <location>
        <begin position="28"/>
        <end position="281"/>
    </location>
</feature>
<dbReference type="PANTHER" id="PTHR16861:SF4">
    <property type="entry name" value="SH3 DOMAIN PROTEIN (AFU_ORTHOLOGUE AFUA_1G13610)"/>
    <property type="match status" value="1"/>
</dbReference>
<accession>A0AAE8SYF6</accession>
<gene>
    <name evidence="5" type="ORF">DNG_08523</name>
</gene>
<keyword evidence="2" id="KW-0812">Transmembrane</keyword>
<dbReference type="EMBL" id="ONZQ02000014">
    <property type="protein sequence ID" value="SPO05836.1"/>
    <property type="molecule type" value="Genomic_DNA"/>
</dbReference>
<dbReference type="AlphaFoldDB" id="A0AAE8SYF6"/>
<organism evidence="5 6">
    <name type="scientific">Cephalotrichum gorgonifer</name>
    <dbReference type="NCBI Taxonomy" id="2041049"/>
    <lineage>
        <taxon>Eukaryota</taxon>
        <taxon>Fungi</taxon>
        <taxon>Dikarya</taxon>
        <taxon>Ascomycota</taxon>
        <taxon>Pezizomycotina</taxon>
        <taxon>Sordariomycetes</taxon>
        <taxon>Hypocreomycetidae</taxon>
        <taxon>Microascales</taxon>
        <taxon>Microascaceae</taxon>
        <taxon>Cephalotrichum</taxon>
    </lineage>
</organism>